<protein>
    <submittedName>
        <fullName evidence="2">Unannotated protein</fullName>
    </submittedName>
</protein>
<dbReference type="EMBL" id="CAESAF010000032">
    <property type="protein sequence ID" value="CAB4334628.1"/>
    <property type="molecule type" value="Genomic_DNA"/>
</dbReference>
<proteinExistence type="predicted"/>
<evidence type="ECO:0000259" key="1">
    <source>
        <dbReference type="Pfam" id="PF02464"/>
    </source>
</evidence>
<accession>A0A6J5YZS2</accession>
<dbReference type="NCBIfam" id="TIGR00199">
    <property type="entry name" value="PncC_domain"/>
    <property type="match status" value="1"/>
</dbReference>
<sequence>MALANEIIGLISDIQDSLRARGETLSTAESLTAGGLSNALTIVPGASDVFLGSITAYRPEIKISHLSVSKTAITEHSVVSEEVAIEMARGANKSFGSTWAIATTGVAGPGPSDGSDAGRVFVAFVGPTVQVIELSLSGDREVVRNATVASAIASFARILRQRDTSVPAQQKG</sequence>
<reference evidence="2" key="1">
    <citation type="submission" date="2020-05" db="EMBL/GenBank/DDBJ databases">
        <authorList>
            <person name="Chiriac C."/>
            <person name="Salcher M."/>
            <person name="Ghai R."/>
            <person name="Kavagutti S V."/>
        </authorList>
    </citation>
    <scope>NUCLEOTIDE SEQUENCE</scope>
</reference>
<dbReference type="SUPFAM" id="SSF142433">
    <property type="entry name" value="CinA-like"/>
    <property type="match status" value="1"/>
</dbReference>
<organism evidence="2">
    <name type="scientific">freshwater metagenome</name>
    <dbReference type="NCBI Taxonomy" id="449393"/>
    <lineage>
        <taxon>unclassified sequences</taxon>
        <taxon>metagenomes</taxon>
        <taxon>ecological metagenomes</taxon>
    </lineage>
</organism>
<dbReference type="InterPro" id="IPR036653">
    <property type="entry name" value="CinA-like_C"/>
</dbReference>
<dbReference type="Gene3D" id="3.90.950.20">
    <property type="entry name" value="CinA-like"/>
    <property type="match status" value="1"/>
</dbReference>
<dbReference type="AlphaFoldDB" id="A0A6J5YZS2"/>
<evidence type="ECO:0000313" key="2">
    <source>
        <dbReference type="EMBL" id="CAB4334628.1"/>
    </source>
</evidence>
<gene>
    <name evidence="2" type="ORF">UFOPK3574_00460</name>
</gene>
<name>A0A6J5YZS2_9ZZZZ</name>
<dbReference type="InterPro" id="IPR008136">
    <property type="entry name" value="CinA_C"/>
</dbReference>
<dbReference type="Pfam" id="PF02464">
    <property type="entry name" value="CinA"/>
    <property type="match status" value="1"/>
</dbReference>
<feature type="domain" description="CinA C-terminal" evidence="1">
    <location>
        <begin position="12"/>
        <end position="157"/>
    </location>
</feature>